<evidence type="ECO:0000256" key="6">
    <source>
        <dbReference type="HAMAP-Rule" id="MF_03027"/>
    </source>
</evidence>
<dbReference type="PROSITE" id="PS00678">
    <property type="entry name" value="WD_REPEATS_1"/>
    <property type="match status" value="1"/>
</dbReference>
<feature type="domain" description="BOP1 N-terminal" evidence="9">
    <location>
        <begin position="180"/>
        <end position="444"/>
    </location>
</feature>
<keyword evidence="1 6" id="KW-0690">Ribosome biogenesis</keyword>
<dbReference type="SMART" id="SM01035">
    <property type="entry name" value="BOP1NT"/>
    <property type="match status" value="1"/>
</dbReference>
<evidence type="ECO:0000259" key="9">
    <source>
        <dbReference type="SMART" id="SM01035"/>
    </source>
</evidence>
<dbReference type="InterPro" id="IPR036322">
    <property type="entry name" value="WD40_repeat_dom_sf"/>
</dbReference>
<keyword evidence="5 6" id="KW-0539">Nucleus</keyword>
<protein>
    <recommendedName>
        <fullName evidence="6">Ribosome biogenesis protein ERB1</fullName>
    </recommendedName>
    <alternativeName>
        <fullName evidence="6">Eukaryotic ribosome biogenesis protein 1</fullName>
    </alternativeName>
</protein>
<dbReference type="Pfam" id="PF00400">
    <property type="entry name" value="WD40"/>
    <property type="match status" value="2"/>
</dbReference>
<comment type="function">
    <text evidence="6">Component of the NOP7 complex, which is required for maturation of the 25S and 5.8S ribosomal RNAs and formation of the 60S ribosome.</text>
</comment>
<comment type="subcellular location">
    <subcellularLocation>
        <location evidence="6">Nucleus</location>
        <location evidence="6">Nucleolus</location>
    </subcellularLocation>
    <subcellularLocation>
        <location evidence="6">Nucleus</location>
        <location evidence="6">Nucleoplasm</location>
    </subcellularLocation>
</comment>
<sequence>MAPKAKATKPAKATKAAAVPEKKRKASIVTTDGESDNEGSIDGLLDGVFSDSDEGSDDEAALDSDDVPSEGEDDEESRELAKLTLNNGTTDGAEDEQSDEEKEEKDDDDFEEFDDDDDEELEEDPDQDNDDEEDKPNYRVTTDANGGVRYIYDEVDPVYDSDDSDKEEANTIGNIPLSFYDSYPHIGYDINGKKIMRPASGDALDALLESIELPEDWTNLTDPATGKPLKLNKEELELLKRVHKERLNDSEGAGDYDPYPDMVEYFTSKVETMPLSAAPEPKRRFVPSKHEAKRIAKLVRAIRLGHILPYKPRDETKEEEETQPHYDLWHDEVPVEAHIMHIPAPKLPPPGHRESYNCPPEYVPSKAERAEWEAMDPEDREQAFLPAKYDALRKVPGYGEFVKERFERCLDLYLAPRVRRNRLSIDPSSLLPKLPPAEELKPFPTVCQTVFRGHVGGVRTVAIDPTGNWLASGGDDGTVRLWELLTGRQVWSARLTGGKGHEDKYNDEPVRSIEWRPSKGAFILAAAAGEDLYMIVPTVVVDPELEQASREVVDAGFGYAATKGKKPANDPVTGEPQKPAAKWSRPEDARLVSAGVLLQIRVRSPIESVSWHRRGEHFATVSPTGGRSAVAVHTLSRHLTQVPFRRMPNIPQVARFHPSEPLFFVATKQRIRVYDLQKMELVKTVQPGARQISSFDVHPTSGEHLIVGAYDRRLVWQDVEMASTGPYKTMRYHEKAVRAVRFHRGGLPLFADTSDDGTLQIYFGRVYNDPLEYPTIVPLKKLERGAHKVVNAVGALDVTWHPKEAWCVSAGADGTCRLWM</sequence>
<evidence type="ECO:0000256" key="3">
    <source>
        <dbReference type="ARBA" id="ARBA00022574"/>
    </source>
</evidence>
<dbReference type="PANTHER" id="PTHR17605">
    <property type="entry name" value="RIBOSOME BIOGENESIS PROTEIN BOP1 BLOCK OF PROLIFERATION 1 PROTEIN"/>
    <property type="match status" value="1"/>
</dbReference>
<dbReference type="InterPro" id="IPR012953">
    <property type="entry name" value="BOP1_N_dom"/>
</dbReference>
<dbReference type="InterPro" id="IPR015943">
    <property type="entry name" value="WD40/YVTN_repeat-like_dom_sf"/>
</dbReference>
<feature type="compositionally biased region" description="Low complexity" evidence="8">
    <location>
        <begin position="1"/>
        <end position="18"/>
    </location>
</feature>
<keyword evidence="4" id="KW-0677">Repeat</keyword>
<keyword evidence="2 6" id="KW-0698">rRNA processing</keyword>
<comment type="caution">
    <text evidence="10">The sequence shown here is derived from an EMBL/GenBank/DDBJ whole genome shotgun (WGS) entry which is preliminary data.</text>
</comment>
<feature type="region of interest" description="Disordered" evidence="8">
    <location>
        <begin position="1"/>
        <end position="152"/>
    </location>
</feature>
<dbReference type="Proteomes" id="UP001583186">
    <property type="component" value="Unassembled WGS sequence"/>
</dbReference>
<gene>
    <name evidence="6 10" type="primary">ERB1</name>
    <name evidence="10" type="ORF">Sste5346_006255</name>
</gene>
<accession>A0ABR3Z0P1</accession>
<evidence type="ECO:0000313" key="10">
    <source>
        <dbReference type="EMBL" id="KAL1893752.1"/>
    </source>
</evidence>
<evidence type="ECO:0000256" key="2">
    <source>
        <dbReference type="ARBA" id="ARBA00022552"/>
    </source>
</evidence>
<feature type="compositionally biased region" description="Acidic residues" evidence="8">
    <location>
        <begin position="92"/>
        <end position="134"/>
    </location>
</feature>
<evidence type="ECO:0000256" key="5">
    <source>
        <dbReference type="ARBA" id="ARBA00023242"/>
    </source>
</evidence>
<keyword evidence="3 7" id="KW-0853">WD repeat</keyword>
<comment type="similarity">
    <text evidence="6">Belongs to the WD repeat BOP1/ERB1 family.</text>
</comment>
<name>A0ABR3Z0P1_9PEZI</name>
<dbReference type="EMBL" id="JAWCUI010000036">
    <property type="protein sequence ID" value="KAL1893752.1"/>
    <property type="molecule type" value="Genomic_DNA"/>
</dbReference>
<evidence type="ECO:0000256" key="8">
    <source>
        <dbReference type="SAM" id="MobiDB-lite"/>
    </source>
</evidence>
<proteinExistence type="inferred from homology"/>
<dbReference type="InterPro" id="IPR001680">
    <property type="entry name" value="WD40_rpt"/>
</dbReference>
<dbReference type="SUPFAM" id="SSF50978">
    <property type="entry name" value="WD40 repeat-like"/>
    <property type="match status" value="1"/>
</dbReference>
<dbReference type="PROSITE" id="PS50082">
    <property type="entry name" value="WD_REPEATS_2"/>
    <property type="match status" value="1"/>
</dbReference>
<evidence type="ECO:0000313" key="11">
    <source>
        <dbReference type="Proteomes" id="UP001583186"/>
    </source>
</evidence>
<feature type="compositionally biased region" description="Acidic residues" evidence="8">
    <location>
        <begin position="51"/>
        <end position="77"/>
    </location>
</feature>
<dbReference type="SMART" id="SM00320">
    <property type="entry name" value="WD40"/>
    <property type="match status" value="5"/>
</dbReference>
<keyword evidence="11" id="KW-1185">Reference proteome</keyword>
<dbReference type="Pfam" id="PF08145">
    <property type="entry name" value="BOP1NT"/>
    <property type="match status" value="1"/>
</dbReference>
<dbReference type="InterPro" id="IPR028598">
    <property type="entry name" value="BOP1/Erb1"/>
</dbReference>
<dbReference type="PANTHER" id="PTHR17605:SF0">
    <property type="entry name" value="RIBOSOME BIOGENESIS PROTEIN BOP1"/>
    <property type="match status" value="1"/>
</dbReference>
<dbReference type="Gene3D" id="2.130.10.10">
    <property type="entry name" value="YVTN repeat-like/Quinoprotein amine dehydrogenase"/>
    <property type="match status" value="1"/>
</dbReference>
<evidence type="ECO:0000256" key="4">
    <source>
        <dbReference type="ARBA" id="ARBA00022737"/>
    </source>
</evidence>
<evidence type="ECO:0000256" key="7">
    <source>
        <dbReference type="PROSITE-ProRule" id="PRU00221"/>
    </source>
</evidence>
<evidence type="ECO:0000256" key="1">
    <source>
        <dbReference type="ARBA" id="ARBA00022517"/>
    </source>
</evidence>
<organism evidence="10 11">
    <name type="scientific">Sporothrix stenoceras</name>
    <dbReference type="NCBI Taxonomy" id="5173"/>
    <lineage>
        <taxon>Eukaryota</taxon>
        <taxon>Fungi</taxon>
        <taxon>Dikarya</taxon>
        <taxon>Ascomycota</taxon>
        <taxon>Pezizomycotina</taxon>
        <taxon>Sordariomycetes</taxon>
        <taxon>Sordariomycetidae</taxon>
        <taxon>Ophiostomatales</taxon>
        <taxon>Ophiostomataceae</taxon>
        <taxon>Sporothrix</taxon>
    </lineage>
</organism>
<dbReference type="InterPro" id="IPR019775">
    <property type="entry name" value="WD40_repeat_CS"/>
</dbReference>
<feature type="repeat" description="WD" evidence="7">
    <location>
        <begin position="451"/>
        <end position="492"/>
    </location>
</feature>
<dbReference type="PROSITE" id="PS50294">
    <property type="entry name" value="WD_REPEATS_REGION"/>
    <property type="match status" value="1"/>
</dbReference>
<reference evidence="10 11" key="1">
    <citation type="journal article" date="2024" name="IMA Fungus">
        <title>IMA Genome - F19 : A genome assembly and annotation guide to empower mycologists, including annotated draft genome sequences of Ceratocystis pirilliformis, Diaporthe australafricana, Fusarium ophioides, Paecilomyces lecythidis, and Sporothrix stenoceras.</title>
        <authorList>
            <person name="Aylward J."/>
            <person name="Wilson A.M."/>
            <person name="Visagie C.M."/>
            <person name="Spraker J."/>
            <person name="Barnes I."/>
            <person name="Buitendag C."/>
            <person name="Ceriani C."/>
            <person name="Del Mar Angel L."/>
            <person name="du Plessis D."/>
            <person name="Fuchs T."/>
            <person name="Gasser K."/>
            <person name="Kramer D."/>
            <person name="Li W."/>
            <person name="Munsamy K."/>
            <person name="Piso A."/>
            <person name="Price J.L."/>
            <person name="Sonnekus B."/>
            <person name="Thomas C."/>
            <person name="van der Nest A."/>
            <person name="van Dijk A."/>
            <person name="van Heerden A."/>
            <person name="van Vuuren N."/>
            <person name="Yilmaz N."/>
            <person name="Duong T.A."/>
            <person name="van der Merwe N.A."/>
            <person name="Wingfield M.J."/>
            <person name="Wingfield B.D."/>
        </authorList>
    </citation>
    <scope>NUCLEOTIDE SEQUENCE [LARGE SCALE GENOMIC DNA]</scope>
    <source>
        <strain evidence="10 11">CMW 5346</strain>
    </source>
</reference>
<comment type="subunit">
    <text evidence="6">Component of the NOP7 complex, composed of ERB1, NOP7 and YTM1. Within the NOP7 complex ERB1 appears to interact directly with NOP7 and YTM1. The NOP7 complex also associates with the 66S pre-ribosome.</text>
</comment>
<feature type="region of interest" description="Disordered" evidence="8">
    <location>
        <begin position="563"/>
        <end position="585"/>
    </location>
</feature>
<dbReference type="HAMAP" id="MF_03027">
    <property type="entry name" value="BOP1"/>
    <property type="match status" value="1"/>
</dbReference>